<organism evidence="4 5">
    <name type="scientific">Arthrobacter methylotrophus</name>
    <dbReference type="NCBI Taxonomy" id="121291"/>
    <lineage>
        <taxon>Bacteria</taxon>
        <taxon>Bacillati</taxon>
        <taxon>Actinomycetota</taxon>
        <taxon>Actinomycetes</taxon>
        <taxon>Micrococcales</taxon>
        <taxon>Micrococcaceae</taxon>
        <taxon>Arthrobacter</taxon>
    </lineage>
</organism>
<reference evidence="4 5" key="1">
    <citation type="submission" date="2024-09" db="EMBL/GenBank/DDBJ databases">
        <authorList>
            <person name="Sun Q."/>
            <person name="Mori K."/>
        </authorList>
    </citation>
    <scope>NUCLEOTIDE SEQUENCE [LARGE SCALE GENOMIC DNA]</scope>
    <source>
        <strain evidence="4 5">JCM 13519</strain>
    </source>
</reference>
<keyword evidence="2" id="KW-1133">Transmembrane helix</keyword>
<keyword evidence="2" id="KW-0472">Membrane</keyword>
<dbReference type="Pfam" id="PF13399">
    <property type="entry name" value="LytR_C"/>
    <property type="match status" value="1"/>
</dbReference>
<dbReference type="Proteomes" id="UP001589536">
    <property type="component" value="Unassembled WGS sequence"/>
</dbReference>
<dbReference type="EMBL" id="JBHMBH010000038">
    <property type="protein sequence ID" value="MFB9715781.1"/>
    <property type="molecule type" value="Genomic_DNA"/>
</dbReference>
<proteinExistence type="predicted"/>
<feature type="region of interest" description="Disordered" evidence="1">
    <location>
        <begin position="1"/>
        <end position="33"/>
    </location>
</feature>
<evidence type="ECO:0000256" key="2">
    <source>
        <dbReference type="SAM" id="Phobius"/>
    </source>
</evidence>
<evidence type="ECO:0000313" key="4">
    <source>
        <dbReference type="EMBL" id="MFB9715781.1"/>
    </source>
</evidence>
<dbReference type="InterPro" id="IPR027381">
    <property type="entry name" value="LytR/CpsA/Psr_C"/>
</dbReference>
<name>A0ABV5UU98_9MICC</name>
<feature type="region of interest" description="Disordered" evidence="1">
    <location>
        <begin position="221"/>
        <end position="246"/>
    </location>
</feature>
<protein>
    <submittedName>
        <fullName evidence="4">LytR C-terminal domain-containing protein</fullName>
    </submittedName>
</protein>
<sequence>MVNETIPEEQVAVPDNANPRKRRNQPNRQKDPTILHGHRVVTGPELRATFVDSPGPESHPGWFSRRLLHGIVLALLIGLIVAGLVGAWAVMNGVIRFPSAVASSAPAAVCPTAVFDYTPNNKIKVNVYNAAGRSGLAKNVADQLKARGYIVGSVDNSTTSYSGSAMVVSGSSGEAAAFNIQRNVPNTDFFQDQRADASVDIILAPGFSALVPAELVDNTPGKLSCPRQDQRIADNSKLPVLPPPTP</sequence>
<feature type="domain" description="LytR/CpsA/Psr regulator C-terminal" evidence="3">
    <location>
        <begin position="123"/>
        <end position="207"/>
    </location>
</feature>
<keyword evidence="5" id="KW-1185">Reference proteome</keyword>
<dbReference type="Gene3D" id="3.30.70.2390">
    <property type="match status" value="1"/>
</dbReference>
<accession>A0ABV5UU98</accession>
<keyword evidence="2" id="KW-0812">Transmembrane</keyword>
<evidence type="ECO:0000313" key="5">
    <source>
        <dbReference type="Proteomes" id="UP001589536"/>
    </source>
</evidence>
<comment type="caution">
    <text evidence="4">The sequence shown here is derived from an EMBL/GenBank/DDBJ whole genome shotgun (WGS) entry which is preliminary data.</text>
</comment>
<evidence type="ECO:0000256" key="1">
    <source>
        <dbReference type="SAM" id="MobiDB-lite"/>
    </source>
</evidence>
<feature type="transmembrane region" description="Helical" evidence="2">
    <location>
        <begin position="67"/>
        <end position="91"/>
    </location>
</feature>
<dbReference type="RefSeq" id="WP_345051222.1">
    <property type="nucleotide sequence ID" value="NZ_BAABED010000001.1"/>
</dbReference>
<evidence type="ECO:0000259" key="3">
    <source>
        <dbReference type="Pfam" id="PF13399"/>
    </source>
</evidence>
<gene>
    <name evidence="4" type="ORF">ACFFPI_16910</name>
</gene>